<feature type="transmembrane region" description="Helical" evidence="1">
    <location>
        <begin position="67"/>
        <end position="88"/>
    </location>
</feature>
<organism evidence="2 3">
    <name type="scientific">Zooshikella harenae</name>
    <dbReference type="NCBI Taxonomy" id="2827238"/>
    <lineage>
        <taxon>Bacteria</taxon>
        <taxon>Pseudomonadati</taxon>
        <taxon>Pseudomonadota</taxon>
        <taxon>Gammaproteobacteria</taxon>
        <taxon>Oceanospirillales</taxon>
        <taxon>Zooshikellaceae</taxon>
        <taxon>Zooshikella</taxon>
    </lineage>
</organism>
<name>A0ABS5ZI05_9GAMM</name>
<keyword evidence="1" id="KW-1133">Transmembrane helix</keyword>
<feature type="transmembrane region" description="Helical" evidence="1">
    <location>
        <begin position="36"/>
        <end position="61"/>
    </location>
</feature>
<dbReference type="EMBL" id="JAGSOY010000095">
    <property type="protein sequence ID" value="MBU2713672.1"/>
    <property type="molecule type" value="Genomic_DNA"/>
</dbReference>
<gene>
    <name evidence="2" type="ORF">KCG35_21665</name>
</gene>
<evidence type="ECO:0000313" key="3">
    <source>
        <dbReference type="Proteomes" id="UP000690515"/>
    </source>
</evidence>
<reference evidence="2 3" key="1">
    <citation type="submission" date="2021-04" db="EMBL/GenBank/DDBJ databases">
        <authorList>
            <person name="Pira H."/>
            <person name="Risdian C."/>
            <person name="Wink J."/>
        </authorList>
    </citation>
    <scope>NUCLEOTIDE SEQUENCE [LARGE SCALE GENOMIC DNA]</scope>
    <source>
        <strain evidence="2 3">WH53</strain>
    </source>
</reference>
<dbReference type="Proteomes" id="UP000690515">
    <property type="component" value="Unassembled WGS sequence"/>
</dbReference>
<feature type="transmembrane region" description="Helical" evidence="1">
    <location>
        <begin position="6"/>
        <end position="24"/>
    </location>
</feature>
<sequence length="121" mass="13191">MSFLLAVTLLFTPLLCCFIVLWFIDHSLIKDALANNMQIAVAACLVVLILMYLDSGVPLIYPAQKRINIGIPGLGLMFMVLPGMGHYLTLKKQTSLPAGCWSLLGFLMLCAPFIAALFANS</sequence>
<dbReference type="RefSeq" id="WP_215821957.1">
    <property type="nucleotide sequence ID" value="NZ_JAGSOY010000095.1"/>
</dbReference>
<proteinExistence type="predicted"/>
<evidence type="ECO:0000313" key="2">
    <source>
        <dbReference type="EMBL" id="MBU2713672.1"/>
    </source>
</evidence>
<comment type="caution">
    <text evidence="2">The sequence shown here is derived from an EMBL/GenBank/DDBJ whole genome shotgun (WGS) entry which is preliminary data.</text>
</comment>
<keyword evidence="3" id="KW-1185">Reference proteome</keyword>
<keyword evidence="1" id="KW-0472">Membrane</keyword>
<keyword evidence="1" id="KW-0812">Transmembrane</keyword>
<feature type="transmembrane region" description="Helical" evidence="1">
    <location>
        <begin position="100"/>
        <end position="119"/>
    </location>
</feature>
<accession>A0ABS5ZI05</accession>
<evidence type="ECO:0000256" key="1">
    <source>
        <dbReference type="SAM" id="Phobius"/>
    </source>
</evidence>
<protein>
    <submittedName>
        <fullName evidence="2">Uncharacterized protein</fullName>
    </submittedName>
</protein>